<proteinExistence type="predicted"/>
<feature type="non-terminal residue" evidence="1">
    <location>
        <position position="172"/>
    </location>
</feature>
<dbReference type="EMBL" id="CASHTH010004329">
    <property type="protein sequence ID" value="CAI8056144.1"/>
    <property type="molecule type" value="Genomic_DNA"/>
</dbReference>
<organism evidence="1 2">
    <name type="scientific">Geodia barretti</name>
    <name type="common">Barrett's horny sponge</name>
    <dbReference type="NCBI Taxonomy" id="519541"/>
    <lineage>
        <taxon>Eukaryota</taxon>
        <taxon>Metazoa</taxon>
        <taxon>Porifera</taxon>
        <taxon>Demospongiae</taxon>
        <taxon>Heteroscleromorpha</taxon>
        <taxon>Tetractinellida</taxon>
        <taxon>Astrophorina</taxon>
        <taxon>Geodiidae</taxon>
        <taxon>Geodia</taxon>
    </lineage>
</organism>
<sequence>PPPVRHRRCCIGSTGTLTCYSEVQARGQEYLLRLNDGARDEKLVSYELLNENPAEPLRVIISSQALYFFRDSPPDPQSLSERIDLNDLQECRASSSKTIHSLSPAIPSFYIVMSLVEPPNTTSDGRRSNTKLKCSKEEKAIKVAQLINYAKNLHEEEKRIVRTLRLQQDTIW</sequence>
<evidence type="ECO:0000313" key="1">
    <source>
        <dbReference type="EMBL" id="CAI8056144.1"/>
    </source>
</evidence>
<gene>
    <name evidence="1" type="ORF">GBAR_LOCUS30587</name>
</gene>
<reference evidence="1" key="1">
    <citation type="submission" date="2023-03" db="EMBL/GenBank/DDBJ databases">
        <authorList>
            <person name="Steffen K."/>
            <person name="Cardenas P."/>
        </authorList>
    </citation>
    <scope>NUCLEOTIDE SEQUENCE</scope>
</reference>
<evidence type="ECO:0000313" key="2">
    <source>
        <dbReference type="Proteomes" id="UP001174909"/>
    </source>
</evidence>
<name>A0AA35TXN0_GEOBA</name>
<keyword evidence="2" id="KW-1185">Reference proteome</keyword>
<dbReference type="Proteomes" id="UP001174909">
    <property type="component" value="Unassembled WGS sequence"/>
</dbReference>
<dbReference type="AlphaFoldDB" id="A0AA35TXN0"/>
<protein>
    <submittedName>
        <fullName evidence="1">Vacuolar protein sorting-associated protein 13D</fullName>
    </submittedName>
</protein>
<comment type="caution">
    <text evidence="1">The sequence shown here is derived from an EMBL/GenBank/DDBJ whole genome shotgun (WGS) entry which is preliminary data.</text>
</comment>
<accession>A0AA35TXN0</accession>